<dbReference type="SUPFAM" id="SSF56176">
    <property type="entry name" value="FAD-binding/transporter-associated domain-like"/>
    <property type="match status" value="1"/>
</dbReference>
<dbReference type="InterPro" id="IPR016166">
    <property type="entry name" value="FAD-bd_PCMH"/>
</dbReference>
<dbReference type="PANTHER" id="PTHR42973">
    <property type="entry name" value="BINDING OXIDOREDUCTASE, PUTATIVE (AFU_ORTHOLOGUE AFUA_1G17690)-RELATED"/>
    <property type="match status" value="1"/>
</dbReference>
<name>A0AAU8N7B2_9BACL</name>
<evidence type="ECO:0000256" key="3">
    <source>
        <dbReference type="ARBA" id="ARBA00022630"/>
    </source>
</evidence>
<dbReference type="EMBL" id="CP159992">
    <property type="protein sequence ID" value="XCP92827.1"/>
    <property type="molecule type" value="Genomic_DNA"/>
</dbReference>
<evidence type="ECO:0000256" key="1">
    <source>
        <dbReference type="ARBA" id="ARBA00001974"/>
    </source>
</evidence>
<dbReference type="AlphaFoldDB" id="A0AAU8N7B2"/>
<dbReference type="GO" id="GO:0016491">
    <property type="term" value="F:oxidoreductase activity"/>
    <property type="evidence" value="ECO:0007669"/>
    <property type="project" value="UniProtKB-KW"/>
</dbReference>
<organism evidence="7">
    <name type="scientific">Paenibacillus sp. AN1007</name>
    <dbReference type="NCBI Taxonomy" id="3151385"/>
    <lineage>
        <taxon>Bacteria</taxon>
        <taxon>Bacillati</taxon>
        <taxon>Bacillota</taxon>
        <taxon>Bacilli</taxon>
        <taxon>Bacillales</taxon>
        <taxon>Paenibacillaceae</taxon>
        <taxon>Paenibacillus</taxon>
    </lineage>
</organism>
<dbReference type="Pfam" id="PF01565">
    <property type="entry name" value="FAD_binding_4"/>
    <property type="match status" value="1"/>
</dbReference>
<sequence length="456" mass="50487">MTTKTKPKQTTKLTGRVIFKGDPGYEAARKNWDPHTDRYPKVFVFAQKTKDVSNAIKWARENNVPIRPRSGRHALEVNLSQVNGGIVIDVSDLNTIKLNKAAGTVVVGAGNRVGRIAHTLARQGFIAPFGDSPTVGIGGITLGGGIGPLQRTIGLISDNLLEFEMVDANGKIIRASKKSSADLFWASQGGGGGNFGVYTRYKFKVRRAPARATVYRITWPWAQFEKVLKVWQKWAPSVDTRLGSELSIGPKKGGNVSMEGLFLGSKTEALRLLRPLTSTGTPSQTIIRSVPYTEAVTFLLPPDPVLTQRYSNQFSSGFGRKTFPDQAIKSMREFLEHVEGETAGFFFLNWGGAVSRKSPKSTAFYWRKAKFYVEWNSSWTKPSQAAKNIAIVRNTRKKLQPYIVGSYINVPDQGIKRSGPVYYGANYARLRRVKAKYDPQNVFNNPQSIPPARGLK</sequence>
<feature type="domain" description="FAD-binding PCMH-type" evidence="6">
    <location>
        <begin position="36"/>
        <end position="208"/>
    </location>
</feature>
<dbReference type="Gene3D" id="3.30.465.10">
    <property type="match status" value="1"/>
</dbReference>
<evidence type="ECO:0000313" key="7">
    <source>
        <dbReference type="EMBL" id="XCP92827.1"/>
    </source>
</evidence>
<dbReference type="GO" id="GO:0071949">
    <property type="term" value="F:FAD binding"/>
    <property type="evidence" value="ECO:0007669"/>
    <property type="project" value="InterPro"/>
</dbReference>
<comment type="cofactor">
    <cofactor evidence="1">
        <name>FAD</name>
        <dbReference type="ChEBI" id="CHEBI:57692"/>
    </cofactor>
</comment>
<protein>
    <submittedName>
        <fullName evidence="7">FAD-binding oxidoreductase</fullName>
    </submittedName>
</protein>
<evidence type="ECO:0000256" key="2">
    <source>
        <dbReference type="ARBA" id="ARBA00005466"/>
    </source>
</evidence>
<dbReference type="Gene3D" id="3.40.462.20">
    <property type="match status" value="1"/>
</dbReference>
<reference evidence="7" key="1">
    <citation type="submission" date="2024-05" db="EMBL/GenBank/DDBJ databases">
        <title>Draft genome assemblies of 36 bacteria isolated from hibernating arctic ground squirrels.</title>
        <authorList>
            <person name="McKee H."/>
            <person name="Mullen L."/>
            <person name="Drown D.M."/>
            <person name="Duddleston K.N."/>
        </authorList>
    </citation>
    <scope>NUCLEOTIDE SEQUENCE</scope>
    <source>
        <strain evidence="7">AN1007</strain>
    </source>
</reference>
<keyword evidence="5" id="KW-0560">Oxidoreductase</keyword>
<dbReference type="PROSITE" id="PS51387">
    <property type="entry name" value="FAD_PCMH"/>
    <property type="match status" value="1"/>
</dbReference>
<accession>A0AAU8N7B2</accession>
<dbReference type="InterPro" id="IPR012951">
    <property type="entry name" value="BBE"/>
</dbReference>
<proteinExistence type="inferred from homology"/>
<evidence type="ECO:0000259" key="6">
    <source>
        <dbReference type="PROSITE" id="PS51387"/>
    </source>
</evidence>
<dbReference type="Gene3D" id="3.30.43.10">
    <property type="entry name" value="Uridine Diphospho-n-acetylenolpyruvylglucosamine Reductase, domain 2"/>
    <property type="match status" value="1"/>
</dbReference>
<comment type="similarity">
    <text evidence="2">Belongs to the oxygen-dependent FAD-linked oxidoreductase family.</text>
</comment>
<dbReference type="InterPro" id="IPR006094">
    <property type="entry name" value="Oxid_FAD_bind_N"/>
</dbReference>
<keyword evidence="4" id="KW-0274">FAD</keyword>
<dbReference type="PANTHER" id="PTHR42973:SF39">
    <property type="entry name" value="FAD-BINDING PCMH-TYPE DOMAIN-CONTAINING PROTEIN"/>
    <property type="match status" value="1"/>
</dbReference>
<dbReference type="Pfam" id="PF08031">
    <property type="entry name" value="BBE"/>
    <property type="match status" value="1"/>
</dbReference>
<dbReference type="InterPro" id="IPR050416">
    <property type="entry name" value="FAD-linked_Oxidoreductase"/>
</dbReference>
<gene>
    <name evidence="7" type="ORF">ABXS70_16405</name>
</gene>
<dbReference type="InterPro" id="IPR016169">
    <property type="entry name" value="FAD-bd_PCMH_sub2"/>
</dbReference>
<dbReference type="RefSeq" id="WP_366289202.1">
    <property type="nucleotide sequence ID" value="NZ_CP159992.1"/>
</dbReference>
<dbReference type="InterPro" id="IPR036318">
    <property type="entry name" value="FAD-bd_PCMH-like_sf"/>
</dbReference>
<keyword evidence="3" id="KW-0285">Flavoprotein</keyword>
<dbReference type="InterPro" id="IPR016167">
    <property type="entry name" value="FAD-bd_PCMH_sub1"/>
</dbReference>
<evidence type="ECO:0000256" key="4">
    <source>
        <dbReference type="ARBA" id="ARBA00022827"/>
    </source>
</evidence>
<evidence type="ECO:0000256" key="5">
    <source>
        <dbReference type="ARBA" id="ARBA00023002"/>
    </source>
</evidence>